<evidence type="ECO:0000313" key="1">
    <source>
        <dbReference type="EMBL" id="JAP94953.1"/>
    </source>
</evidence>
<sequence length="209" mass="24429">SGGKSTLLKALALRQPTKTVCFTTTKMALEQLSFCDHVESFDDLEEKQIQSVFTVSNNRIQTQMPINFEFSPRFTYIYEADGAKMLPLKFHFNDPVFLPQTTLIYVVVGLKGFNKQLKESMFRYEQFIDKYHLKEDQICTIEVLEIVVNEYLQQWDLWDLRFRNGNQQFPCKNQNCVQKLVFNQVDAVGQEDLEQIKLKWPNAMFGVGM</sequence>
<reference evidence="1" key="1">
    <citation type="submission" date="2015-07" db="EMBL/GenBank/DDBJ databases">
        <title>Adaptation to a free-living lifestyle via gene acquisitions in the diplomonad Trepomonas sp. PC1.</title>
        <authorList>
            <person name="Xu F."/>
            <person name="Jerlstrom-Hultqvist J."/>
            <person name="Kolisko M."/>
            <person name="Simpson A.G.B."/>
            <person name="Roger A.J."/>
            <person name="Svard S.G."/>
            <person name="Andersson J.O."/>
        </authorList>
    </citation>
    <scope>NUCLEOTIDE SEQUENCE</scope>
    <source>
        <strain evidence="1">PC1</strain>
    </source>
</reference>
<protein>
    <submittedName>
        <fullName evidence="1">Putative selenium-dependent hydroxylase accessory protein YqeC</fullName>
    </submittedName>
</protein>
<dbReference type="AlphaFoldDB" id="A0A146KDX9"/>
<accession>A0A146KDX9</accession>
<gene>
    <name evidence="1" type="ORF">TPC1_12201</name>
</gene>
<organism evidence="1">
    <name type="scientific">Trepomonas sp. PC1</name>
    <dbReference type="NCBI Taxonomy" id="1076344"/>
    <lineage>
        <taxon>Eukaryota</taxon>
        <taxon>Metamonada</taxon>
        <taxon>Diplomonadida</taxon>
        <taxon>Hexamitidae</taxon>
        <taxon>Hexamitinae</taxon>
        <taxon>Trepomonas</taxon>
    </lineage>
</organism>
<name>A0A146KDX9_9EUKA</name>
<feature type="non-terminal residue" evidence="1">
    <location>
        <position position="1"/>
    </location>
</feature>
<dbReference type="Pfam" id="PF19842">
    <property type="entry name" value="YqeC"/>
    <property type="match status" value="1"/>
</dbReference>
<dbReference type="InterPro" id="IPR017587">
    <property type="entry name" value="YqeC"/>
</dbReference>
<proteinExistence type="predicted"/>
<dbReference type="EMBL" id="GDID01001653">
    <property type="protein sequence ID" value="JAP94953.1"/>
    <property type="molecule type" value="Transcribed_RNA"/>
</dbReference>